<evidence type="ECO:0000256" key="10">
    <source>
        <dbReference type="SAM" id="Coils"/>
    </source>
</evidence>
<evidence type="ECO:0000256" key="2">
    <source>
        <dbReference type="ARBA" id="ARBA00004922"/>
    </source>
</evidence>
<evidence type="ECO:0000256" key="12">
    <source>
        <dbReference type="SAM" id="Phobius"/>
    </source>
</evidence>
<dbReference type="InterPro" id="IPR000504">
    <property type="entry name" value="RRM_dom"/>
</dbReference>
<dbReference type="InterPro" id="IPR035979">
    <property type="entry name" value="RBD_domain_sf"/>
</dbReference>
<evidence type="ECO:0000256" key="1">
    <source>
        <dbReference type="ARBA" id="ARBA00004127"/>
    </source>
</evidence>
<reference evidence="14" key="1">
    <citation type="submission" date="2021-06" db="EMBL/GenBank/DDBJ databases">
        <authorList>
            <person name="Kallberg Y."/>
            <person name="Tangrot J."/>
            <person name="Rosling A."/>
        </authorList>
    </citation>
    <scope>NUCLEOTIDE SEQUENCE</scope>
    <source>
        <strain evidence="14">CL551</strain>
    </source>
</reference>
<evidence type="ECO:0000256" key="11">
    <source>
        <dbReference type="SAM" id="MobiDB-lite"/>
    </source>
</evidence>
<dbReference type="GO" id="GO:0005783">
    <property type="term" value="C:endoplasmic reticulum"/>
    <property type="evidence" value="ECO:0007669"/>
    <property type="project" value="TreeGrafter"/>
</dbReference>
<keyword evidence="5" id="KW-0808">Transferase</keyword>
<dbReference type="InterPro" id="IPR034228">
    <property type="entry name" value="Nop6_RRM"/>
</dbReference>
<keyword evidence="15" id="KW-1185">Reference proteome</keyword>
<evidence type="ECO:0000256" key="3">
    <source>
        <dbReference type="ARBA" id="ARBA00007222"/>
    </source>
</evidence>
<dbReference type="EMBL" id="CAJVPV010015856">
    <property type="protein sequence ID" value="CAG8694427.1"/>
    <property type="molecule type" value="Genomic_DNA"/>
</dbReference>
<feature type="transmembrane region" description="Helical" evidence="12">
    <location>
        <begin position="131"/>
        <end position="148"/>
    </location>
</feature>
<dbReference type="Pfam" id="PF02366">
    <property type="entry name" value="PMT"/>
    <property type="match status" value="1"/>
</dbReference>
<evidence type="ECO:0000256" key="9">
    <source>
        <dbReference type="PROSITE-ProRule" id="PRU00176"/>
    </source>
</evidence>
<feature type="region of interest" description="Disordered" evidence="11">
    <location>
        <begin position="334"/>
        <end position="355"/>
    </location>
</feature>
<keyword evidence="10" id="KW-0175">Coiled coil</keyword>
<dbReference type="InterPro" id="IPR027005">
    <property type="entry name" value="PMT-like"/>
</dbReference>
<evidence type="ECO:0000313" key="15">
    <source>
        <dbReference type="Proteomes" id="UP000789342"/>
    </source>
</evidence>
<evidence type="ECO:0000313" key="14">
    <source>
        <dbReference type="EMBL" id="CAG8694427.1"/>
    </source>
</evidence>
<keyword evidence="8 12" id="KW-0472">Membrane</keyword>
<dbReference type="PANTHER" id="PTHR10050:SF50">
    <property type="entry name" value="DOLICHYL-PHOSPHATE-MANNOSE--PROTEIN MANNOSYLTRANSFERASE 1-RELATED"/>
    <property type="match status" value="1"/>
</dbReference>
<comment type="caution">
    <text evidence="14">The sequence shown here is derived from an EMBL/GenBank/DDBJ whole genome shotgun (WGS) entry which is preliminary data.</text>
</comment>
<keyword evidence="4" id="KW-0328">Glycosyltransferase</keyword>
<comment type="subcellular location">
    <subcellularLocation>
        <location evidence="1">Endomembrane system</location>
        <topology evidence="1">Multi-pass membrane protein</topology>
    </subcellularLocation>
</comment>
<organism evidence="14 15">
    <name type="scientific">Acaulospora morrowiae</name>
    <dbReference type="NCBI Taxonomy" id="94023"/>
    <lineage>
        <taxon>Eukaryota</taxon>
        <taxon>Fungi</taxon>
        <taxon>Fungi incertae sedis</taxon>
        <taxon>Mucoromycota</taxon>
        <taxon>Glomeromycotina</taxon>
        <taxon>Glomeromycetes</taxon>
        <taxon>Diversisporales</taxon>
        <taxon>Acaulosporaceae</taxon>
        <taxon>Acaulospora</taxon>
    </lineage>
</organism>
<feature type="domain" description="RRM" evidence="13">
    <location>
        <begin position="225"/>
        <end position="302"/>
    </location>
</feature>
<keyword evidence="6 12" id="KW-0812">Transmembrane</keyword>
<dbReference type="SMART" id="SM00360">
    <property type="entry name" value="RRM"/>
    <property type="match status" value="1"/>
</dbReference>
<evidence type="ECO:0000256" key="8">
    <source>
        <dbReference type="ARBA" id="ARBA00023136"/>
    </source>
</evidence>
<proteinExistence type="inferred from homology"/>
<dbReference type="AlphaFoldDB" id="A0A9N9HL93"/>
<comment type="pathway">
    <text evidence="2">Protein modification; protein glycosylation.</text>
</comment>
<feature type="transmembrane region" description="Helical" evidence="12">
    <location>
        <begin position="15"/>
        <end position="35"/>
    </location>
</feature>
<dbReference type="OrthoDB" id="292747at2759"/>
<feature type="transmembrane region" description="Helical" evidence="12">
    <location>
        <begin position="101"/>
        <end position="119"/>
    </location>
</feature>
<dbReference type="PANTHER" id="PTHR10050">
    <property type="entry name" value="DOLICHYL-PHOSPHATE-MANNOSE--PROTEIN MANNOSYLTRANSFERASE"/>
    <property type="match status" value="1"/>
</dbReference>
<dbReference type="GO" id="GO:0016020">
    <property type="term" value="C:membrane"/>
    <property type="evidence" value="ECO:0007669"/>
    <property type="project" value="InterPro"/>
</dbReference>
<feature type="transmembrane region" description="Helical" evidence="12">
    <location>
        <begin position="47"/>
        <end position="68"/>
    </location>
</feature>
<dbReference type="Proteomes" id="UP000789342">
    <property type="component" value="Unassembled WGS sequence"/>
</dbReference>
<dbReference type="CDD" id="cd12400">
    <property type="entry name" value="RRM_Nop6"/>
    <property type="match status" value="1"/>
</dbReference>
<sequence>KYIKGQFFMDVHPPLAKMLIALAGVLGGFDGNFDFKEIGKDYLEPKVPYVMMRLFPTIAGIFVIPISYMTIKLAGFSTISAFMVATLLIFENGLVTQSRLILLDSPLVASTAFTVLMWVKFLNEQKRPFRFWWWVWLAMTGVGLGLTVRQKQEIKSNANDRSEEANDDREVENLGEEVMDRKLMEEENKAISEKVDDCDVIIKSDNKDSSPLSKKKSHKKPTNRFIVFVANLPLDIKKEELSKHFESAGTPMSVRLITDKKSRRSKGYAFVEFDNPQAMKRALRFHHTKLKNKQIRVELTAGGGGNKSLIRRKKLEEKKKKLNEERRKIHETYIAPKKSKSSDNVDDSTTKILDTNTSEVKVDGNVLTKKPRLKGSNAVKPVKVRNFGS</sequence>
<dbReference type="SUPFAM" id="SSF54928">
    <property type="entry name" value="RNA-binding domain, RBD"/>
    <property type="match status" value="1"/>
</dbReference>
<keyword evidence="7 12" id="KW-1133">Transmembrane helix</keyword>
<keyword evidence="9" id="KW-0694">RNA-binding</keyword>
<comment type="similarity">
    <text evidence="3">Belongs to the glycosyltransferase 39 family.</text>
</comment>
<evidence type="ECO:0000256" key="4">
    <source>
        <dbReference type="ARBA" id="ARBA00022676"/>
    </source>
</evidence>
<gene>
    <name evidence="14" type="ORF">AMORRO_LOCUS11783</name>
</gene>
<evidence type="ECO:0000256" key="5">
    <source>
        <dbReference type="ARBA" id="ARBA00022679"/>
    </source>
</evidence>
<feature type="non-terminal residue" evidence="14">
    <location>
        <position position="389"/>
    </location>
</feature>
<accession>A0A9N9HL93</accession>
<evidence type="ECO:0000259" key="13">
    <source>
        <dbReference type="PROSITE" id="PS50102"/>
    </source>
</evidence>
<feature type="coiled-coil region" evidence="10">
    <location>
        <begin position="305"/>
        <end position="332"/>
    </location>
</feature>
<dbReference type="Gene3D" id="3.30.70.330">
    <property type="match status" value="1"/>
</dbReference>
<dbReference type="InterPro" id="IPR003342">
    <property type="entry name" value="ArnT-like_N"/>
</dbReference>
<dbReference type="PROSITE" id="PS50102">
    <property type="entry name" value="RRM"/>
    <property type="match status" value="1"/>
</dbReference>
<evidence type="ECO:0000256" key="6">
    <source>
        <dbReference type="ARBA" id="ARBA00022692"/>
    </source>
</evidence>
<protein>
    <submittedName>
        <fullName evidence="14">12270_t:CDS:1</fullName>
    </submittedName>
</protein>
<dbReference type="GO" id="GO:0003723">
    <property type="term" value="F:RNA binding"/>
    <property type="evidence" value="ECO:0007669"/>
    <property type="project" value="UniProtKB-UniRule"/>
</dbReference>
<dbReference type="Pfam" id="PF00076">
    <property type="entry name" value="RRM_1"/>
    <property type="match status" value="1"/>
</dbReference>
<feature type="transmembrane region" description="Helical" evidence="12">
    <location>
        <begin position="74"/>
        <end position="94"/>
    </location>
</feature>
<dbReference type="InterPro" id="IPR012677">
    <property type="entry name" value="Nucleotide-bd_a/b_plait_sf"/>
</dbReference>
<evidence type="ECO:0000256" key="7">
    <source>
        <dbReference type="ARBA" id="ARBA00022989"/>
    </source>
</evidence>
<dbReference type="GO" id="GO:0004169">
    <property type="term" value="F:dolichyl-phosphate-mannose-protein mannosyltransferase activity"/>
    <property type="evidence" value="ECO:0007669"/>
    <property type="project" value="TreeGrafter"/>
</dbReference>
<name>A0A9N9HL93_9GLOM</name>